<proteinExistence type="predicted"/>
<name>A0A838Y792_9NEIS</name>
<dbReference type="SUPFAM" id="SSF47598">
    <property type="entry name" value="Ribbon-helix-helix"/>
    <property type="match status" value="1"/>
</dbReference>
<dbReference type="GO" id="GO:0006355">
    <property type="term" value="P:regulation of DNA-templated transcription"/>
    <property type="evidence" value="ECO:0007669"/>
    <property type="project" value="InterPro"/>
</dbReference>
<reference evidence="2 3" key="1">
    <citation type="submission" date="2020-07" db="EMBL/GenBank/DDBJ databases">
        <title>Draft genome sequence of violacein-producing bacteria and related species.</title>
        <authorList>
            <person name="Wilson H.S."/>
            <person name="De Leon M.E."/>
        </authorList>
    </citation>
    <scope>NUCLEOTIDE SEQUENCE [LARGE SCALE GENOMIC DNA]</scope>
    <source>
        <strain evidence="2 3">HSC-21Su07</strain>
    </source>
</reference>
<dbReference type="Proteomes" id="UP000545606">
    <property type="component" value="Unassembled WGS sequence"/>
</dbReference>
<dbReference type="InterPro" id="IPR010985">
    <property type="entry name" value="Ribbon_hlx_hlx"/>
</dbReference>
<evidence type="ECO:0000313" key="2">
    <source>
        <dbReference type="EMBL" id="MBA4710556.1"/>
    </source>
</evidence>
<dbReference type="InterPro" id="IPR005569">
    <property type="entry name" value="Arc_DNA-bd_dom"/>
</dbReference>
<keyword evidence="2" id="KW-0238">DNA-binding</keyword>
<sequence>MAQLKPQDDYIKTALRLPRDLHAQIQAAAAVSGRSMNAEIVHRLEKSFGGTGRVKERRIGELYVGFREWCKNNERDPTSAYHAFAAIYNKDQADETMGKIADLDMIAPEFLSELHMTWGMQVPNQLRAQGLDVGTRQADDWDKSKIISPIEAIQEALPLEDPQSASALRRATSTLLMRQFEAAIFNAIAQISDEEIAAIKRDSHLFDAETKEPVRIPKPTFPKPKR</sequence>
<dbReference type="Gene3D" id="1.10.1220.10">
    <property type="entry name" value="Met repressor-like"/>
    <property type="match status" value="1"/>
</dbReference>
<dbReference type="GO" id="GO:0003677">
    <property type="term" value="F:DNA binding"/>
    <property type="evidence" value="ECO:0007669"/>
    <property type="project" value="UniProtKB-KW"/>
</dbReference>
<organism evidence="2 3">
    <name type="scientific">Aquitalea aquatica</name>
    <dbReference type="NCBI Taxonomy" id="3044273"/>
    <lineage>
        <taxon>Bacteria</taxon>
        <taxon>Pseudomonadati</taxon>
        <taxon>Pseudomonadota</taxon>
        <taxon>Betaproteobacteria</taxon>
        <taxon>Neisseriales</taxon>
        <taxon>Chromobacteriaceae</taxon>
        <taxon>Aquitalea</taxon>
    </lineage>
</organism>
<evidence type="ECO:0000259" key="1">
    <source>
        <dbReference type="Pfam" id="PF03869"/>
    </source>
</evidence>
<protein>
    <submittedName>
        <fullName evidence="2">Arc family DNA-binding protein</fullName>
    </submittedName>
</protein>
<evidence type="ECO:0000313" key="3">
    <source>
        <dbReference type="Proteomes" id="UP000545606"/>
    </source>
</evidence>
<dbReference type="InterPro" id="IPR013321">
    <property type="entry name" value="Arc_rbn_hlx_hlx"/>
</dbReference>
<dbReference type="AlphaFoldDB" id="A0A838Y792"/>
<dbReference type="EMBL" id="JACERN010000042">
    <property type="protein sequence ID" value="MBA4710556.1"/>
    <property type="molecule type" value="Genomic_DNA"/>
</dbReference>
<comment type="caution">
    <text evidence="2">The sequence shown here is derived from an EMBL/GenBank/DDBJ whole genome shotgun (WGS) entry which is preliminary data.</text>
</comment>
<accession>A0A838Y792</accession>
<dbReference type="RefSeq" id="WP_181837425.1">
    <property type="nucleotide sequence ID" value="NZ_JACERN010000042.1"/>
</dbReference>
<gene>
    <name evidence="2" type="ORF">H2Z84_19450</name>
</gene>
<feature type="domain" description="Arc-like DNA binding" evidence="1">
    <location>
        <begin position="14"/>
        <end position="55"/>
    </location>
</feature>
<dbReference type="Pfam" id="PF03869">
    <property type="entry name" value="Arc"/>
    <property type="match status" value="1"/>
</dbReference>
<keyword evidence="3" id="KW-1185">Reference proteome</keyword>